<name>A0A5C1IA70_9SPHI</name>
<sequence>MKKQLLWGVLLLAAGFSSCKKDSFKPVNDESAKGKSTKVNVAQPPSSYSDLVLQPRQPGETFDTYKCVFAGTEVKVMGTPTWNQSAYPTLVNGIPALGASYGVYTNANLILASTGVGQDFFSLSIFGINGLEWGTKFRDALELYQYAVATYTPSSGAPYPSPDTFIGSDFTSHADTYTVTGKLIRVTTGSHWALATVDYPTPAPSSQVIVNDIFFIQNNIQYSLKISGNTITGVTSVAGIAPPFTQIPAKGASGSCIAIDHNANYNINVTVAMGDGSVVNYQGAAQGGV</sequence>
<dbReference type="RefSeq" id="WP_112571341.1">
    <property type="nucleotide sequence ID" value="NZ_CP043450.1"/>
</dbReference>
<evidence type="ECO:0000313" key="1">
    <source>
        <dbReference type="EMBL" id="QEM13591.1"/>
    </source>
</evidence>
<dbReference type="PROSITE" id="PS51257">
    <property type="entry name" value="PROKAR_LIPOPROTEIN"/>
    <property type="match status" value="1"/>
</dbReference>
<dbReference type="KEGG" id="mrub:DEO27_027460"/>
<proteinExistence type="predicted"/>
<organism evidence="1 2">
    <name type="scientific">Mucilaginibacter rubeus</name>
    <dbReference type="NCBI Taxonomy" id="2027860"/>
    <lineage>
        <taxon>Bacteria</taxon>
        <taxon>Pseudomonadati</taxon>
        <taxon>Bacteroidota</taxon>
        <taxon>Sphingobacteriia</taxon>
        <taxon>Sphingobacteriales</taxon>
        <taxon>Sphingobacteriaceae</taxon>
        <taxon>Mucilaginibacter</taxon>
    </lineage>
</organism>
<dbReference type="EMBL" id="CP043450">
    <property type="protein sequence ID" value="QEM13591.1"/>
    <property type="molecule type" value="Genomic_DNA"/>
</dbReference>
<dbReference type="AlphaFoldDB" id="A0A5C1IA70"/>
<accession>A0A5C1IA70</accession>
<gene>
    <name evidence="1" type="ORF">DEO27_027460</name>
</gene>
<protein>
    <submittedName>
        <fullName evidence="1">Uncharacterized protein</fullName>
    </submittedName>
</protein>
<reference evidence="1" key="1">
    <citation type="submission" date="2019-08" db="EMBL/GenBank/DDBJ databases">
        <title>Comparative genome analysis confer to the adaptation heavy metal polluted environment.</title>
        <authorList>
            <person name="Li Y."/>
        </authorList>
    </citation>
    <scope>NUCLEOTIDE SEQUENCE [LARGE SCALE GENOMIC DNA]</scope>
    <source>
        <strain evidence="1">P1</strain>
    </source>
</reference>
<keyword evidence="2" id="KW-1185">Reference proteome</keyword>
<dbReference type="OrthoDB" id="794880at2"/>
<evidence type="ECO:0000313" key="2">
    <source>
        <dbReference type="Proteomes" id="UP000251402"/>
    </source>
</evidence>
<dbReference type="Proteomes" id="UP000251402">
    <property type="component" value="Chromosome"/>
</dbReference>